<dbReference type="OrthoDB" id="4876345at2"/>
<name>A0A0H5SF16_HERHM</name>
<accession>A0A0H5SF16</accession>
<dbReference type="Proteomes" id="UP000236497">
    <property type="component" value="Unassembled WGS sequence"/>
</dbReference>
<proteinExistence type="predicted"/>
<keyword evidence="2" id="KW-1185">Reference proteome</keyword>
<evidence type="ECO:0008006" key="3">
    <source>
        <dbReference type="Google" id="ProtNLM"/>
    </source>
</evidence>
<evidence type="ECO:0000313" key="2">
    <source>
        <dbReference type="Proteomes" id="UP000236497"/>
    </source>
</evidence>
<dbReference type="AlphaFoldDB" id="A0A0H5SF16"/>
<protein>
    <recommendedName>
        <fullName evidence="3">Alcohol acetyltransferase</fullName>
    </recommendedName>
</protein>
<evidence type="ECO:0000313" key="1">
    <source>
        <dbReference type="EMBL" id="CRZ33595.1"/>
    </source>
</evidence>
<dbReference type="RefSeq" id="WP_103201764.1">
    <property type="nucleotide sequence ID" value="NZ_CVTD020000008.1"/>
</dbReference>
<dbReference type="EMBL" id="CVTD020000008">
    <property type="protein sequence ID" value="CRZ33595.1"/>
    <property type="molecule type" value="Genomic_DNA"/>
</dbReference>
<sequence length="422" mass="49140">MTAKKPVEWSKLDNAAKIFPPTSNEKDTKVFRFVCELKGEIDPDILQEALDKTMPLFPFYKTVLRRGFFWYYFENTDLTPKVSEEYKLPCSRLYYPNRRNLLFEVTYYKNRINLEVFHALTDGTGALAFLKTLLYFYITVRYKDDFKKGLPVLDYDASLTQKMDDSFLKHYTSNRIPKKVKITKAYRIQGRRYMDNRIKVIEGVMPVKDVLNLAHKYDTTLTVYLTALFIKAIYEEMPARSRKYPVILSVPVNLRTYFPSVTARNFFATINVSYNFSTLGDSLDDIINEVKECFKRELTQEKLQEHMNKLSALEHNAFMRMVPLAIKDIVLKFANWLNDRQITATLSNIGKITVSPQLAPYIKMFNCFTSAKRPQIALCSFGDNLVISFSSPFSGTDIQKNFFRFLTLENVPVVISTNIREL</sequence>
<gene>
    <name evidence="1" type="ORF">HHT355_0387</name>
</gene>
<reference evidence="1 2" key="1">
    <citation type="submission" date="2015-06" db="EMBL/GenBank/DDBJ databases">
        <authorList>
            <person name="Wibberg Daniel"/>
        </authorList>
    </citation>
    <scope>NUCLEOTIDE SEQUENCE [LARGE SCALE GENOMIC DNA]</scope>
    <source>
        <strain evidence="1 2">T3/55T</strain>
    </source>
</reference>
<organism evidence="1 2">
    <name type="scientific">Herbinix hemicellulosilytica</name>
    <dbReference type="NCBI Taxonomy" id="1564487"/>
    <lineage>
        <taxon>Bacteria</taxon>
        <taxon>Bacillati</taxon>
        <taxon>Bacillota</taxon>
        <taxon>Clostridia</taxon>
        <taxon>Lachnospirales</taxon>
        <taxon>Lachnospiraceae</taxon>
        <taxon>Herbinix</taxon>
    </lineage>
</organism>